<dbReference type="InterPro" id="IPR036388">
    <property type="entry name" value="WH-like_DNA-bd_sf"/>
</dbReference>
<dbReference type="GO" id="GO:0003677">
    <property type="term" value="F:DNA binding"/>
    <property type="evidence" value="ECO:0007669"/>
    <property type="project" value="UniProtKB-KW"/>
</dbReference>
<dbReference type="PRINTS" id="PR00598">
    <property type="entry name" value="HTHMARR"/>
</dbReference>
<reference evidence="2 3" key="1">
    <citation type="submission" date="2016-10" db="EMBL/GenBank/DDBJ databases">
        <authorList>
            <person name="de Groot N.N."/>
        </authorList>
    </citation>
    <scope>NUCLEOTIDE SEQUENCE [LARGE SCALE GENOMIC DNA]</scope>
    <source>
        <strain evidence="2 3">JCM 11308</strain>
    </source>
</reference>
<dbReference type="SMART" id="SM00347">
    <property type="entry name" value="HTH_MARR"/>
    <property type="match status" value="1"/>
</dbReference>
<feature type="domain" description="HTH marR-type" evidence="1">
    <location>
        <begin position="27"/>
        <end position="160"/>
    </location>
</feature>
<sequence length="164" mass="17924">MGATDDDFVDRVRGEWARAYPAADMSPVEVIGRISRIGAQALARLDDMLAPSGVTRAEFDVLGALARSGRPLRASEVTAVTMVSGAATTKHADRLVAQGLVRRRPYERDGRVVLLELTDAGRTLVDEQFPRRLELDRQLLAGLDEGDRETLSALLRRISAVADR</sequence>
<dbReference type="InterPro" id="IPR039422">
    <property type="entry name" value="MarR/SlyA-like"/>
</dbReference>
<dbReference type="SUPFAM" id="SSF46785">
    <property type="entry name" value="Winged helix' DNA-binding domain"/>
    <property type="match status" value="1"/>
</dbReference>
<dbReference type="STRING" id="168276.SAMN05444580_10138"/>
<proteinExistence type="predicted"/>
<name>A0A1G6M1X1_9NOCA</name>
<dbReference type="InterPro" id="IPR000835">
    <property type="entry name" value="HTH_MarR-typ"/>
</dbReference>
<dbReference type="RefSeq" id="WP_072844347.1">
    <property type="nucleotide sequence ID" value="NZ_FNAB01000001.1"/>
</dbReference>
<evidence type="ECO:0000259" key="1">
    <source>
        <dbReference type="PROSITE" id="PS50995"/>
    </source>
</evidence>
<accession>A0A1G6M1X1</accession>
<evidence type="ECO:0000313" key="2">
    <source>
        <dbReference type="EMBL" id="SDC49532.1"/>
    </source>
</evidence>
<dbReference type="GO" id="GO:0006950">
    <property type="term" value="P:response to stress"/>
    <property type="evidence" value="ECO:0007669"/>
    <property type="project" value="TreeGrafter"/>
</dbReference>
<dbReference type="PROSITE" id="PS50995">
    <property type="entry name" value="HTH_MARR_2"/>
    <property type="match status" value="1"/>
</dbReference>
<dbReference type="PANTHER" id="PTHR33164">
    <property type="entry name" value="TRANSCRIPTIONAL REGULATOR, MARR FAMILY"/>
    <property type="match status" value="1"/>
</dbReference>
<protein>
    <submittedName>
        <fullName evidence="2">DNA-binding transcriptional regulator, MarR family</fullName>
    </submittedName>
</protein>
<dbReference type="Pfam" id="PF12802">
    <property type="entry name" value="MarR_2"/>
    <property type="match status" value="1"/>
</dbReference>
<dbReference type="InterPro" id="IPR036390">
    <property type="entry name" value="WH_DNA-bd_sf"/>
</dbReference>
<dbReference type="Gene3D" id="1.10.10.10">
    <property type="entry name" value="Winged helix-like DNA-binding domain superfamily/Winged helix DNA-binding domain"/>
    <property type="match status" value="1"/>
</dbReference>
<organism evidence="2 3">
    <name type="scientific">Rhodococcus tukisamuensis</name>
    <dbReference type="NCBI Taxonomy" id="168276"/>
    <lineage>
        <taxon>Bacteria</taxon>
        <taxon>Bacillati</taxon>
        <taxon>Actinomycetota</taxon>
        <taxon>Actinomycetes</taxon>
        <taxon>Mycobacteriales</taxon>
        <taxon>Nocardiaceae</taxon>
        <taxon>Rhodococcus</taxon>
    </lineage>
</organism>
<dbReference type="EMBL" id="FNAB01000001">
    <property type="protein sequence ID" value="SDC49532.1"/>
    <property type="molecule type" value="Genomic_DNA"/>
</dbReference>
<dbReference type="Proteomes" id="UP000199417">
    <property type="component" value="Unassembled WGS sequence"/>
</dbReference>
<evidence type="ECO:0000313" key="3">
    <source>
        <dbReference type="Proteomes" id="UP000199417"/>
    </source>
</evidence>
<gene>
    <name evidence="2" type="ORF">SAMN05444580_10138</name>
</gene>
<keyword evidence="3" id="KW-1185">Reference proteome</keyword>
<dbReference type="PANTHER" id="PTHR33164:SF104">
    <property type="entry name" value="TRANSCRIPTIONAL REGULATORY PROTEIN"/>
    <property type="match status" value="1"/>
</dbReference>
<keyword evidence="2" id="KW-0238">DNA-binding</keyword>
<dbReference type="AlphaFoldDB" id="A0A1G6M1X1"/>
<dbReference type="GO" id="GO:0003700">
    <property type="term" value="F:DNA-binding transcription factor activity"/>
    <property type="evidence" value="ECO:0007669"/>
    <property type="project" value="InterPro"/>
</dbReference>